<dbReference type="Proteomes" id="UP000507222">
    <property type="component" value="Unassembled WGS sequence"/>
</dbReference>
<dbReference type="PANTHER" id="PTHR37391">
    <property type="entry name" value="E3 UBIQUITIN-PROTEIN LIGASE"/>
    <property type="match status" value="1"/>
</dbReference>
<proteinExistence type="predicted"/>
<dbReference type="AlphaFoldDB" id="A0A6J5TQF3"/>
<organism evidence="1 2">
    <name type="scientific">Prunus armeniaca</name>
    <name type="common">Apricot</name>
    <name type="synonym">Armeniaca vulgaris</name>
    <dbReference type="NCBI Taxonomy" id="36596"/>
    <lineage>
        <taxon>Eukaryota</taxon>
        <taxon>Viridiplantae</taxon>
        <taxon>Streptophyta</taxon>
        <taxon>Embryophyta</taxon>
        <taxon>Tracheophyta</taxon>
        <taxon>Spermatophyta</taxon>
        <taxon>Magnoliopsida</taxon>
        <taxon>eudicotyledons</taxon>
        <taxon>Gunneridae</taxon>
        <taxon>Pentapetalae</taxon>
        <taxon>rosids</taxon>
        <taxon>fabids</taxon>
        <taxon>Rosales</taxon>
        <taxon>Rosaceae</taxon>
        <taxon>Amygdaloideae</taxon>
        <taxon>Amygdaleae</taxon>
        <taxon>Prunus</taxon>
    </lineage>
</organism>
<dbReference type="PANTHER" id="PTHR37391:SF2">
    <property type="entry name" value="E3 UBIQUITIN-PROTEIN LIGASE"/>
    <property type="match status" value="1"/>
</dbReference>
<gene>
    <name evidence="1" type="ORF">CURHAP_LOCUS7535</name>
</gene>
<evidence type="ECO:0000313" key="1">
    <source>
        <dbReference type="EMBL" id="CAB4265417.1"/>
    </source>
</evidence>
<sequence>MSSSSKREIVDDGRGADDEEATVVLLRSCVERNPFIGEPHLVLAQVYLTKAKFEEAEREAERGLTLMLEWGSAWDKRMSWEGWIAWARVLLMKARDRSWPQTSWGILNLGLVK</sequence>
<evidence type="ECO:0000313" key="2">
    <source>
        <dbReference type="Proteomes" id="UP000507222"/>
    </source>
</evidence>
<name>A0A6J5TQF3_PRUAR</name>
<reference evidence="1 2" key="1">
    <citation type="submission" date="2020-05" db="EMBL/GenBank/DDBJ databases">
        <authorList>
            <person name="Campoy J."/>
            <person name="Schneeberger K."/>
            <person name="Spophaly S."/>
        </authorList>
    </citation>
    <scope>NUCLEOTIDE SEQUENCE [LARGE SCALE GENOMIC DNA]</scope>
    <source>
        <strain evidence="1">PruArmRojPasFocal</strain>
    </source>
</reference>
<dbReference type="EMBL" id="CAEKDK010000001">
    <property type="protein sequence ID" value="CAB4265417.1"/>
    <property type="molecule type" value="Genomic_DNA"/>
</dbReference>
<accession>A0A6J5TQF3</accession>
<protein>
    <submittedName>
        <fullName evidence="1">Uncharacterized protein</fullName>
    </submittedName>
</protein>